<evidence type="ECO:0008006" key="3">
    <source>
        <dbReference type="Google" id="ProtNLM"/>
    </source>
</evidence>
<dbReference type="Proteomes" id="UP001432027">
    <property type="component" value="Unassembled WGS sequence"/>
</dbReference>
<evidence type="ECO:0000313" key="2">
    <source>
        <dbReference type="Proteomes" id="UP001432027"/>
    </source>
</evidence>
<feature type="non-terminal residue" evidence="1">
    <location>
        <position position="1"/>
    </location>
</feature>
<dbReference type="EMBL" id="BTSX01000003">
    <property type="protein sequence ID" value="GMS87454.1"/>
    <property type="molecule type" value="Genomic_DNA"/>
</dbReference>
<dbReference type="Gene3D" id="3.40.50.300">
    <property type="entry name" value="P-loop containing nucleotide triphosphate hydrolases"/>
    <property type="match status" value="1"/>
</dbReference>
<feature type="non-terminal residue" evidence="1">
    <location>
        <position position="139"/>
    </location>
</feature>
<organism evidence="1 2">
    <name type="scientific">Pristionchus entomophagus</name>
    <dbReference type="NCBI Taxonomy" id="358040"/>
    <lineage>
        <taxon>Eukaryota</taxon>
        <taxon>Metazoa</taxon>
        <taxon>Ecdysozoa</taxon>
        <taxon>Nematoda</taxon>
        <taxon>Chromadorea</taxon>
        <taxon>Rhabditida</taxon>
        <taxon>Rhabditina</taxon>
        <taxon>Diplogasteromorpha</taxon>
        <taxon>Diplogasteroidea</taxon>
        <taxon>Neodiplogasteridae</taxon>
        <taxon>Pristionchus</taxon>
    </lineage>
</organism>
<comment type="caution">
    <text evidence="1">The sequence shown here is derived from an EMBL/GenBank/DDBJ whole genome shotgun (WGS) entry which is preliminary data.</text>
</comment>
<evidence type="ECO:0000313" key="1">
    <source>
        <dbReference type="EMBL" id="GMS87454.1"/>
    </source>
</evidence>
<name>A0AAV5SX08_9BILA</name>
<proteinExistence type="predicted"/>
<dbReference type="AlphaFoldDB" id="A0AAV5SX08"/>
<sequence length="139" mass="16061">NVLISCVDYAILRVVTTRIVDGKGSDGEWPVRMIGATLYKCRFDWDEYLFLELNSHPARFYHILEHVKVVIFIVDCAQAAQDQKDSLELFQSVMNTVPLKKAHLLLLAIDRNSQARIDKMTGQEIMEYYGLQRISNKVR</sequence>
<dbReference type="InterPro" id="IPR027417">
    <property type="entry name" value="P-loop_NTPase"/>
</dbReference>
<keyword evidence="2" id="KW-1185">Reference proteome</keyword>
<reference evidence="1" key="1">
    <citation type="submission" date="2023-10" db="EMBL/GenBank/DDBJ databases">
        <title>Genome assembly of Pristionchus species.</title>
        <authorList>
            <person name="Yoshida K."/>
            <person name="Sommer R.J."/>
        </authorList>
    </citation>
    <scope>NUCLEOTIDE SEQUENCE</scope>
    <source>
        <strain evidence="1">RS0144</strain>
    </source>
</reference>
<gene>
    <name evidence="1" type="ORF">PENTCL1PPCAC_9629</name>
</gene>
<accession>A0AAV5SX08</accession>
<protein>
    <recommendedName>
        <fullName evidence="3">ADP ribosylation factor</fullName>
    </recommendedName>
</protein>